<accession>A0AAV2RLG0</accession>
<evidence type="ECO:0000259" key="5">
    <source>
        <dbReference type="PROSITE" id="PS51043"/>
    </source>
</evidence>
<name>A0AAV2RLG0_MEGNR</name>
<gene>
    <name evidence="6" type="ORF">MNOR_LOCUS24919</name>
</gene>
<dbReference type="Pfam" id="PF24695">
    <property type="entry name" value="PITM1-3"/>
    <property type="match status" value="1"/>
</dbReference>
<evidence type="ECO:0000256" key="1">
    <source>
        <dbReference type="ARBA" id="ARBA00004184"/>
    </source>
</evidence>
<evidence type="ECO:0000313" key="7">
    <source>
        <dbReference type="Proteomes" id="UP001497623"/>
    </source>
</evidence>
<evidence type="ECO:0000256" key="4">
    <source>
        <dbReference type="ARBA" id="ARBA00022837"/>
    </source>
</evidence>
<keyword evidence="4" id="KW-0106">Calcium</keyword>
<dbReference type="InterPro" id="IPR031315">
    <property type="entry name" value="LNS2/PITP"/>
</dbReference>
<comment type="caution">
    <text evidence="6">The sequence shown here is derived from an EMBL/GenBank/DDBJ whole genome shotgun (WGS) entry which is preliminary data.</text>
</comment>
<comment type="similarity">
    <text evidence="2">Belongs to the PtdIns transfer protein family. PI transfer class IIA subfamily.</text>
</comment>
<dbReference type="SMART" id="SM01127">
    <property type="entry name" value="DDHD"/>
    <property type="match status" value="1"/>
</dbReference>
<dbReference type="InterPro" id="IPR036412">
    <property type="entry name" value="HAD-like_sf"/>
</dbReference>
<dbReference type="PANTHER" id="PTHR10658">
    <property type="entry name" value="PHOSPHATIDYLINOSITOL TRANSFER PROTEIN"/>
    <property type="match status" value="1"/>
</dbReference>
<evidence type="ECO:0000313" key="6">
    <source>
        <dbReference type="EMBL" id="CAL4124988.1"/>
    </source>
</evidence>
<organism evidence="6 7">
    <name type="scientific">Meganyctiphanes norvegica</name>
    <name type="common">Northern krill</name>
    <name type="synonym">Thysanopoda norvegica</name>
    <dbReference type="NCBI Taxonomy" id="48144"/>
    <lineage>
        <taxon>Eukaryota</taxon>
        <taxon>Metazoa</taxon>
        <taxon>Ecdysozoa</taxon>
        <taxon>Arthropoda</taxon>
        <taxon>Crustacea</taxon>
        <taxon>Multicrustacea</taxon>
        <taxon>Malacostraca</taxon>
        <taxon>Eumalacostraca</taxon>
        <taxon>Eucarida</taxon>
        <taxon>Euphausiacea</taxon>
        <taxon>Euphausiidae</taxon>
        <taxon>Meganyctiphanes</taxon>
    </lineage>
</organism>
<dbReference type="GO" id="GO:0035091">
    <property type="term" value="F:phosphatidylinositol binding"/>
    <property type="evidence" value="ECO:0007669"/>
    <property type="project" value="TreeGrafter"/>
</dbReference>
<dbReference type="Pfam" id="PF02862">
    <property type="entry name" value="DDHD"/>
    <property type="match status" value="1"/>
</dbReference>
<protein>
    <recommendedName>
        <fullName evidence="5">DDHD domain-containing protein</fullName>
    </recommendedName>
</protein>
<dbReference type="SUPFAM" id="SSF56784">
    <property type="entry name" value="HAD-like"/>
    <property type="match status" value="1"/>
</dbReference>
<dbReference type="InterPro" id="IPR023214">
    <property type="entry name" value="HAD_sf"/>
</dbReference>
<dbReference type="Pfam" id="PF24694">
    <property type="entry name" value="LNS2_PITM1-3"/>
    <property type="match status" value="1"/>
</dbReference>
<dbReference type="GO" id="GO:0008526">
    <property type="term" value="F:phosphatidylinositol transfer activity"/>
    <property type="evidence" value="ECO:0007669"/>
    <property type="project" value="TreeGrafter"/>
</dbReference>
<dbReference type="GO" id="GO:0008525">
    <property type="term" value="F:phosphatidylcholine transporter activity"/>
    <property type="evidence" value="ECO:0007669"/>
    <property type="project" value="TreeGrafter"/>
</dbReference>
<feature type="domain" description="DDHD" evidence="5">
    <location>
        <begin position="18"/>
        <end position="214"/>
    </location>
</feature>
<sequence>MFGRARNGCFSEHGSIRLEFEVCDFFTFGCPLALVLVYRKMLGHEDKNCVIQKPACHQVYNLFHPTDPLAIRLEPLISARFSLLPPIVIPRYTKYPLGDGYPTHLLECIQAHGNVFAELGGNGGGSPALGVLGHNRRLSDASILSTVSGMADTVPIATINALSARWWGSKRLDYALYCPDGLANFPTNSLPYLFHASFWESCDVAGFILRQIVKTDQTGLLVEDKDLPVFSPTQAREKWVKKRTSVKIKNIAANHRGNDLIVREGASQTIQGRFMYGPLDMVALSGEKVDIHIMRDPPGGDWQQLVTEVADKTGRIFFTIPPDKQLGYGMYPVKMVVRGDHTSCNLYLTVVPNKTECVVFSIDGSFTASVSVTGKDPKVRAGAVDVVRHWQELGYLIIYVTGRPDMQQQKVVSWLAQHNFPHGLVSFADGLSTDPLGHKTSYLRGLIQDHGLLVQSAYGSAKDIQVYKGNGLSSEQIYIVGKVSKKQNSNATIYSNVY</sequence>
<keyword evidence="7" id="KW-1185">Reference proteome</keyword>
<dbReference type="PANTHER" id="PTHR10658:SF81">
    <property type="entry name" value="PROTEIN RETINAL DEGENERATION B"/>
    <property type="match status" value="1"/>
</dbReference>
<dbReference type="FunFam" id="3.40.50.1000:FF:000173">
    <property type="entry name" value="Membrane-associated phosphatidylinositol transfer protein 2"/>
    <property type="match status" value="1"/>
</dbReference>
<dbReference type="GO" id="GO:0005737">
    <property type="term" value="C:cytoplasm"/>
    <property type="evidence" value="ECO:0007669"/>
    <property type="project" value="TreeGrafter"/>
</dbReference>
<reference evidence="6 7" key="1">
    <citation type="submission" date="2024-05" db="EMBL/GenBank/DDBJ databases">
        <authorList>
            <person name="Wallberg A."/>
        </authorList>
    </citation>
    <scope>NUCLEOTIDE SEQUENCE [LARGE SCALE GENOMIC DNA]</scope>
</reference>
<dbReference type="PROSITE" id="PS51043">
    <property type="entry name" value="DDHD"/>
    <property type="match status" value="1"/>
</dbReference>
<proteinExistence type="inferred from homology"/>
<dbReference type="InterPro" id="IPR001666">
    <property type="entry name" value="PI_transfer"/>
</dbReference>
<comment type="subcellular location">
    <subcellularLocation>
        <location evidence="1">Endomembrane system</location>
        <topology evidence="1">Peripheral membrane protein</topology>
    </subcellularLocation>
</comment>
<dbReference type="InterPro" id="IPR004177">
    <property type="entry name" value="DDHD_dom"/>
</dbReference>
<evidence type="ECO:0000256" key="3">
    <source>
        <dbReference type="ARBA" id="ARBA00022553"/>
    </source>
</evidence>
<dbReference type="EMBL" id="CAXKWB010023285">
    <property type="protein sequence ID" value="CAL4124988.1"/>
    <property type="molecule type" value="Genomic_DNA"/>
</dbReference>
<dbReference type="Gene3D" id="3.40.50.1000">
    <property type="entry name" value="HAD superfamily/HAD-like"/>
    <property type="match status" value="1"/>
</dbReference>
<dbReference type="AlphaFoldDB" id="A0AAV2RLG0"/>
<keyword evidence="3" id="KW-0597">Phosphoprotein</keyword>
<feature type="non-terminal residue" evidence="6">
    <location>
        <position position="498"/>
    </location>
</feature>
<evidence type="ECO:0000256" key="2">
    <source>
        <dbReference type="ARBA" id="ARBA00010316"/>
    </source>
</evidence>
<dbReference type="GO" id="GO:0046872">
    <property type="term" value="F:metal ion binding"/>
    <property type="evidence" value="ECO:0007669"/>
    <property type="project" value="InterPro"/>
</dbReference>
<dbReference type="SMART" id="SM00775">
    <property type="entry name" value="LNS2"/>
    <property type="match status" value="1"/>
</dbReference>
<dbReference type="GO" id="GO:0031210">
    <property type="term" value="F:phosphatidylcholine binding"/>
    <property type="evidence" value="ECO:0007669"/>
    <property type="project" value="TreeGrafter"/>
</dbReference>
<dbReference type="GO" id="GO:0012505">
    <property type="term" value="C:endomembrane system"/>
    <property type="evidence" value="ECO:0007669"/>
    <property type="project" value="UniProtKB-SubCell"/>
</dbReference>
<dbReference type="Proteomes" id="UP001497623">
    <property type="component" value="Unassembled WGS sequence"/>
</dbReference>